<sequence>MSFIEMCVKVPTASSSTSRQAAEAVQSASPAPAESSSTTPPQAGMPAHTVPPLVRLRVWHFSKAGRNLAFTRSLTEKLSKVDLPGWLVQPTNSASVGSNRRDEFVPAVVDFKYQPVFRGGHDTAPEELLRVFFHQTLPPIIRDFFDETGKEAQFLTMFPLGESINRYAITKYTHSRLLQALVVDPDVVTVSHQISNVDEYTRKLAYKRIGDLAIMAVQGRDLQDEWLGLGTWLSRKAVTAGVVKVVSKSRRQTSYDRSSAAFKCYQELENALELDCKKLFEPGAVGNQDLYLSIAQMAIAFQIVPFYRKEREQYLKRFFRTTSRIICFASPFLSLIACVYFWNKRRQFDELGWDWAMDKWGYFDQRYQYTIYWKNSLGMVLFSLLVVLINFIEYHSLRFFNKRTDRKINDLRVTQGALAAKFCVRVLKMPPEIMTATERQTVLYSLGVNFHDETPETQGRCLDAFLAKLG</sequence>
<keyword evidence="2" id="KW-1133">Transmembrane helix</keyword>
<keyword evidence="2" id="KW-0472">Membrane</keyword>
<organism evidence="3 4">
    <name type="scientific">Fusarium solani</name>
    <name type="common">Filamentous fungus</name>
    <dbReference type="NCBI Taxonomy" id="169388"/>
    <lineage>
        <taxon>Eukaryota</taxon>
        <taxon>Fungi</taxon>
        <taxon>Dikarya</taxon>
        <taxon>Ascomycota</taxon>
        <taxon>Pezizomycotina</taxon>
        <taxon>Sordariomycetes</taxon>
        <taxon>Hypocreomycetidae</taxon>
        <taxon>Hypocreales</taxon>
        <taxon>Nectriaceae</taxon>
        <taxon>Fusarium</taxon>
        <taxon>Fusarium solani species complex</taxon>
    </lineage>
</organism>
<proteinExistence type="predicted"/>
<gene>
    <name evidence="3" type="ORF">B0J15DRAFT_576885</name>
</gene>
<evidence type="ECO:0000313" key="4">
    <source>
        <dbReference type="Proteomes" id="UP000736672"/>
    </source>
</evidence>
<evidence type="ECO:0000256" key="2">
    <source>
        <dbReference type="SAM" id="Phobius"/>
    </source>
</evidence>
<accession>A0A9P9L0F7</accession>
<feature type="transmembrane region" description="Helical" evidence="2">
    <location>
        <begin position="319"/>
        <end position="342"/>
    </location>
</feature>
<dbReference type="OrthoDB" id="5066611at2759"/>
<dbReference type="Proteomes" id="UP000736672">
    <property type="component" value="Unassembled WGS sequence"/>
</dbReference>
<feature type="transmembrane region" description="Helical" evidence="2">
    <location>
        <begin position="377"/>
        <end position="397"/>
    </location>
</feature>
<name>A0A9P9L0F7_FUSSL</name>
<feature type="region of interest" description="Disordered" evidence="1">
    <location>
        <begin position="15"/>
        <end position="47"/>
    </location>
</feature>
<protein>
    <submittedName>
        <fullName evidence="3">Uncharacterized protein</fullName>
    </submittedName>
</protein>
<evidence type="ECO:0000313" key="3">
    <source>
        <dbReference type="EMBL" id="KAH7271729.1"/>
    </source>
</evidence>
<reference evidence="3" key="1">
    <citation type="journal article" date="2021" name="Nat. Commun.">
        <title>Genetic determinants of endophytism in the Arabidopsis root mycobiome.</title>
        <authorList>
            <person name="Mesny F."/>
            <person name="Miyauchi S."/>
            <person name="Thiergart T."/>
            <person name="Pickel B."/>
            <person name="Atanasova L."/>
            <person name="Karlsson M."/>
            <person name="Huettel B."/>
            <person name="Barry K.W."/>
            <person name="Haridas S."/>
            <person name="Chen C."/>
            <person name="Bauer D."/>
            <person name="Andreopoulos W."/>
            <person name="Pangilinan J."/>
            <person name="LaButti K."/>
            <person name="Riley R."/>
            <person name="Lipzen A."/>
            <person name="Clum A."/>
            <person name="Drula E."/>
            <person name="Henrissat B."/>
            <person name="Kohler A."/>
            <person name="Grigoriev I.V."/>
            <person name="Martin F.M."/>
            <person name="Hacquard S."/>
        </authorList>
    </citation>
    <scope>NUCLEOTIDE SEQUENCE</scope>
    <source>
        <strain evidence="3">FSSC 5 MPI-SDFR-AT-0091</strain>
    </source>
</reference>
<evidence type="ECO:0000256" key="1">
    <source>
        <dbReference type="SAM" id="MobiDB-lite"/>
    </source>
</evidence>
<dbReference type="AlphaFoldDB" id="A0A9P9L0F7"/>
<keyword evidence="2" id="KW-0812">Transmembrane</keyword>
<dbReference type="EMBL" id="JAGTJS010000004">
    <property type="protein sequence ID" value="KAH7271729.1"/>
    <property type="molecule type" value="Genomic_DNA"/>
</dbReference>
<feature type="compositionally biased region" description="Low complexity" evidence="1">
    <location>
        <begin position="21"/>
        <end position="42"/>
    </location>
</feature>
<comment type="caution">
    <text evidence="3">The sequence shown here is derived from an EMBL/GenBank/DDBJ whole genome shotgun (WGS) entry which is preliminary data.</text>
</comment>
<keyword evidence="4" id="KW-1185">Reference proteome</keyword>